<accession>A0A0G1R3S2</accession>
<dbReference type="AlphaFoldDB" id="A0A0G1R3S2"/>
<gene>
    <name evidence="1" type="ORF">UX22_C0007G0003</name>
</gene>
<evidence type="ECO:0000313" key="2">
    <source>
        <dbReference type="Proteomes" id="UP000034727"/>
    </source>
</evidence>
<organism evidence="1 2">
    <name type="scientific">Candidatus Jorgensenbacteria bacterium GW2011_GWA2_45_9</name>
    <dbReference type="NCBI Taxonomy" id="1618663"/>
    <lineage>
        <taxon>Bacteria</taxon>
        <taxon>Candidatus Joergenseniibacteriota</taxon>
    </lineage>
</organism>
<name>A0A0G1R3S2_9BACT</name>
<evidence type="ECO:0000313" key="1">
    <source>
        <dbReference type="EMBL" id="KKU15545.1"/>
    </source>
</evidence>
<protein>
    <submittedName>
        <fullName evidence="1">Uncharacterized protein</fullName>
    </submittedName>
</protein>
<proteinExistence type="predicted"/>
<reference evidence="1 2" key="1">
    <citation type="journal article" date="2015" name="Nature">
        <title>rRNA introns, odd ribosomes, and small enigmatic genomes across a large radiation of phyla.</title>
        <authorList>
            <person name="Brown C.T."/>
            <person name="Hug L.A."/>
            <person name="Thomas B.C."/>
            <person name="Sharon I."/>
            <person name="Castelle C.J."/>
            <person name="Singh A."/>
            <person name="Wilkins M.J."/>
            <person name="Williams K.H."/>
            <person name="Banfield J.F."/>
        </authorList>
    </citation>
    <scope>NUCLEOTIDE SEQUENCE [LARGE SCALE GENOMIC DNA]</scope>
</reference>
<dbReference type="Proteomes" id="UP000034727">
    <property type="component" value="Unassembled WGS sequence"/>
</dbReference>
<comment type="caution">
    <text evidence="1">The sequence shown here is derived from an EMBL/GenBank/DDBJ whole genome shotgun (WGS) entry which is preliminary data.</text>
</comment>
<dbReference type="EMBL" id="LCLJ01000007">
    <property type="protein sequence ID" value="KKU15545.1"/>
    <property type="molecule type" value="Genomic_DNA"/>
</dbReference>
<sequence>MSEIILFTLSDCTKSMEIFTEINNKDVIGQIYLSSLEISADLIKPMSACKIALFDKPFPQIRKRGGKEFRYLQPNAQIAPIWAKSADWVVQISPNMKNIRRCALHICSSFLHHREERERNGWFPWGEKPKKIDKDKQEALGKTTSAW</sequence>